<comment type="caution">
    <text evidence="1">The sequence shown here is derived from an EMBL/GenBank/DDBJ whole genome shotgun (WGS) entry which is preliminary data.</text>
</comment>
<evidence type="ECO:0000313" key="2">
    <source>
        <dbReference type="Proteomes" id="UP000034050"/>
    </source>
</evidence>
<dbReference type="Proteomes" id="UP000034050">
    <property type="component" value="Unassembled WGS sequence"/>
</dbReference>
<dbReference type="EMBL" id="LCFD01000005">
    <property type="protein sequence ID" value="KKS87036.1"/>
    <property type="molecule type" value="Genomic_DNA"/>
</dbReference>
<dbReference type="PATRIC" id="fig|1618446.3.peg.648"/>
<accession>A0A0G1EVI0</accession>
<proteinExistence type="predicted"/>
<protein>
    <recommendedName>
        <fullName evidence="3">Carboxypeptidase regulatory-like domain-containing protein</fullName>
    </recommendedName>
</protein>
<gene>
    <name evidence="1" type="ORF">UV61_C0005G0057</name>
</gene>
<dbReference type="InterPro" id="IPR008969">
    <property type="entry name" value="CarboxyPept-like_regulatory"/>
</dbReference>
<evidence type="ECO:0000313" key="1">
    <source>
        <dbReference type="EMBL" id="KKS87036.1"/>
    </source>
</evidence>
<dbReference type="SUPFAM" id="SSF49464">
    <property type="entry name" value="Carboxypeptidase regulatory domain-like"/>
    <property type="match status" value="1"/>
</dbReference>
<name>A0A0G1EVI0_9BACT</name>
<dbReference type="AlphaFoldDB" id="A0A0G1EVI0"/>
<sequence length="434" mass="45862">MVETLVALAVLGIFFASLALIIQQILQNVGESRVRETALALAQTKMETVRNLPYVDVGTVGGIPSGAILPTETVALNNQDFIVTTSILYVDDLFDDVAPQDLINTDYKRVRVEITWGGVYPARYPVTLVTNIAPKGIETIAGGGTLFLQVFNAQALPVSGATVTIDNTAVNPQIHMQTLTNSNGLVVIPGAPACIACYQITVTKTNYSTDKTYSTQEVANPLTPLATVIEGQLTQLSFAIDQVSSLIINSLGSRASGYPTVSNVQFTLRGNRIIGYDTNDFPVYKYSFSTNTGGGTVTIPGLEWDTYTLDFSSSGYNLAGSNPPNPLSLSPATNMTVNMVNVPKTNNSLLVIMQDAAQQLLSSASAQLTNLGGGYDASVSAGITGTPDMGQAFFGSLSVANYDLKVTAGGYQEATASVSISGNNQQTIILNLEP</sequence>
<evidence type="ECO:0008006" key="3">
    <source>
        <dbReference type="Google" id="ProtNLM"/>
    </source>
</evidence>
<reference evidence="1 2" key="1">
    <citation type="journal article" date="2015" name="Nature">
        <title>rRNA introns, odd ribosomes, and small enigmatic genomes across a large radiation of phyla.</title>
        <authorList>
            <person name="Brown C.T."/>
            <person name="Hug L.A."/>
            <person name="Thomas B.C."/>
            <person name="Sharon I."/>
            <person name="Castelle C.J."/>
            <person name="Singh A."/>
            <person name="Wilkins M.J."/>
            <person name="Williams K.H."/>
            <person name="Banfield J.F."/>
        </authorList>
    </citation>
    <scope>NUCLEOTIDE SEQUENCE [LARGE SCALE GENOMIC DNA]</scope>
</reference>
<organism evidence="1 2">
    <name type="scientific">Candidatus Gottesmanbacteria bacterium GW2011_GWB1_43_11</name>
    <dbReference type="NCBI Taxonomy" id="1618446"/>
    <lineage>
        <taxon>Bacteria</taxon>
        <taxon>Candidatus Gottesmaniibacteriota</taxon>
    </lineage>
</organism>
<dbReference type="STRING" id="1618446.UV61_C0005G0057"/>